<dbReference type="InterPro" id="IPR036084">
    <property type="entry name" value="Ser_inhib-like_sf"/>
</dbReference>
<reference evidence="5 6" key="1">
    <citation type="journal article" date="2018" name="Gigascience">
        <title>Genomes of trombidid mites reveal novel predicted allergens and laterally-transferred genes associated with secondary metabolism.</title>
        <authorList>
            <person name="Dong X."/>
            <person name="Chaisiri K."/>
            <person name="Xia D."/>
            <person name="Armstrong S.D."/>
            <person name="Fang Y."/>
            <person name="Donnelly M.J."/>
            <person name="Kadowaki T."/>
            <person name="McGarry J.W."/>
            <person name="Darby A.C."/>
            <person name="Makepeace B.L."/>
        </authorList>
    </citation>
    <scope>NUCLEOTIDE SEQUENCE [LARGE SCALE GENOMIC DNA]</scope>
    <source>
        <strain evidence="5">UoL-UT</strain>
    </source>
</reference>
<accession>A0A443S5K5</accession>
<evidence type="ECO:0000256" key="3">
    <source>
        <dbReference type="ARBA" id="ARBA00023157"/>
    </source>
</evidence>
<evidence type="ECO:0000259" key="4">
    <source>
        <dbReference type="Pfam" id="PF01826"/>
    </source>
</evidence>
<dbReference type="AlphaFoldDB" id="A0A443S5K5"/>
<proteinExistence type="inferred from homology"/>
<dbReference type="PANTHER" id="PTHR23259">
    <property type="entry name" value="RIDDLE"/>
    <property type="match status" value="1"/>
</dbReference>
<feature type="non-terminal residue" evidence="5">
    <location>
        <position position="1"/>
    </location>
</feature>
<keyword evidence="2" id="KW-0646">Protease inhibitor</keyword>
<dbReference type="CDD" id="cd19941">
    <property type="entry name" value="TIL"/>
    <property type="match status" value="1"/>
</dbReference>
<evidence type="ECO:0000256" key="2">
    <source>
        <dbReference type="ARBA" id="ARBA00022690"/>
    </source>
</evidence>
<dbReference type="VEuPathDB" id="VectorBase:LDEU009257"/>
<protein>
    <submittedName>
        <fullName evidence="5">Chymotrypsin inhibitor-like protein</fullName>
    </submittedName>
</protein>
<evidence type="ECO:0000313" key="5">
    <source>
        <dbReference type="EMBL" id="RWS22783.1"/>
    </source>
</evidence>
<evidence type="ECO:0000313" key="6">
    <source>
        <dbReference type="Proteomes" id="UP000288716"/>
    </source>
</evidence>
<keyword evidence="6" id="KW-1185">Reference proteome</keyword>
<dbReference type="EMBL" id="NCKV01007921">
    <property type="protein sequence ID" value="RWS22783.1"/>
    <property type="molecule type" value="Genomic_DNA"/>
</dbReference>
<feature type="domain" description="TIL" evidence="4">
    <location>
        <begin position="1"/>
        <end position="52"/>
    </location>
</feature>
<dbReference type="Pfam" id="PF01826">
    <property type="entry name" value="TIL"/>
    <property type="match status" value="1"/>
</dbReference>
<evidence type="ECO:0000256" key="1">
    <source>
        <dbReference type="ARBA" id="ARBA00007611"/>
    </source>
</evidence>
<dbReference type="InterPro" id="IPR051368">
    <property type="entry name" value="SerProtInhib-TIL_Domain"/>
</dbReference>
<dbReference type="SUPFAM" id="SSF57567">
    <property type="entry name" value="Serine protease inhibitors"/>
    <property type="match status" value="1"/>
</dbReference>
<dbReference type="Gene3D" id="2.10.25.10">
    <property type="entry name" value="Laminin"/>
    <property type="match status" value="1"/>
</dbReference>
<dbReference type="PANTHER" id="PTHR23259:SF70">
    <property type="entry name" value="ACCESSORY GLAND PROTEIN ACP62F-RELATED"/>
    <property type="match status" value="1"/>
</dbReference>
<comment type="similarity">
    <text evidence="1">Belongs to the serine protease inhibitor-like (TIL domain-containing) family.</text>
</comment>
<gene>
    <name evidence="5" type="ORF">B4U80_07446</name>
</gene>
<dbReference type="InterPro" id="IPR002919">
    <property type="entry name" value="TIL_dom"/>
</dbReference>
<dbReference type="FunFam" id="2.10.25.10:FF:000055">
    <property type="entry name" value="alpha-tectorin isoform X1"/>
    <property type="match status" value="1"/>
</dbReference>
<sequence length="114" mass="13165">NQLYDNCGTSCPKTCLNINKINTICTANCVAGCRCMDGFVLNGTDCILPKQCPPQNPRLNPEPHLKLNEMRQQLWEEPSRMFPIEWSSMEPQWEESSRMFPIEWSSMEPPENPF</sequence>
<organism evidence="5 6">
    <name type="scientific">Leptotrombidium deliense</name>
    <dbReference type="NCBI Taxonomy" id="299467"/>
    <lineage>
        <taxon>Eukaryota</taxon>
        <taxon>Metazoa</taxon>
        <taxon>Ecdysozoa</taxon>
        <taxon>Arthropoda</taxon>
        <taxon>Chelicerata</taxon>
        <taxon>Arachnida</taxon>
        <taxon>Acari</taxon>
        <taxon>Acariformes</taxon>
        <taxon>Trombidiformes</taxon>
        <taxon>Prostigmata</taxon>
        <taxon>Anystina</taxon>
        <taxon>Parasitengona</taxon>
        <taxon>Trombiculoidea</taxon>
        <taxon>Trombiculidae</taxon>
        <taxon>Leptotrombidium</taxon>
    </lineage>
</organism>
<dbReference type="Proteomes" id="UP000288716">
    <property type="component" value="Unassembled WGS sequence"/>
</dbReference>
<dbReference type="OrthoDB" id="6413845at2759"/>
<comment type="caution">
    <text evidence="5">The sequence shown here is derived from an EMBL/GenBank/DDBJ whole genome shotgun (WGS) entry which is preliminary data.</text>
</comment>
<dbReference type="GO" id="GO:0030414">
    <property type="term" value="F:peptidase inhibitor activity"/>
    <property type="evidence" value="ECO:0007669"/>
    <property type="project" value="UniProtKB-KW"/>
</dbReference>
<name>A0A443S5K5_9ACAR</name>
<keyword evidence="3" id="KW-1015">Disulfide bond</keyword>